<accession>A0A6A4KTU4</accession>
<evidence type="ECO:0000256" key="9">
    <source>
        <dbReference type="RuleBase" id="RU362120"/>
    </source>
</evidence>
<evidence type="ECO:0000256" key="6">
    <source>
        <dbReference type="ARBA" id="ARBA00023242"/>
    </source>
</evidence>
<dbReference type="SUPFAM" id="SSF51735">
    <property type="entry name" value="NAD(P)-binding Rossmann-fold domains"/>
    <property type="match status" value="1"/>
</dbReference>
<dbReference type="InterPro" id="IPR022675">
    <property type="entry name" value="G6P_DH_C"/>
</dbReference>
<evidence type="ECO:0000256" key="4">
    <source>
        <dbReference type="ARBA" id="ARBA00022526"/>
    </source>
</evidence>
<dbReference type="Gene3D" id="3.40.50.720">
    <property type="entry name" value="NAD(P)-binding Rossmann-like Domain"/>
    <property type="match status" value="1"/>
</dbReference>
<dbReference type="AlphaFoldDB" id="A0A6A4KTU4"/>
<dbReference type="GO" id="GO:0006006">
    <property type="term" value="P:glucose metabolic process"/>
    <property type="evidence" value="ECO:0007669"/>
    <property type="project" value="UniProtKB-KW"/>
</dbReference>
<comment type="pathway">
    <text evidence="9">Carbohydrate degradation; pentose phosphate pathway; D-ribulose 5-phosphate from D-glucose 6-phosphate (oxidative stage): step 1/3.</text>
</comment>
<dbReference type="InterPro" id="IPR031425">
    <property type="entry name" value="NPR1/NH1-interacting"/>
</dbReference>
<dbReference type="Gene3D" id="3.30.360.10">
    <property type="entry name" value="Dihydrodipicolinate Reductase, domain 2"/>
    <property type="match status" value="1"/>
</dbReference>
<dbReference type="EMBL" id="QEFC01003734">
    <property type="protein sequence ID" value="KAE9446681.1"/>
    <property type="molecule type" value="Genomic_DNA"/>
</dbReference>
<reference evidence="13 14" key="1">
    <citation type="journal article" date="2019" name="Genome Biol. Evol.">
        <title>The Rhododendron genome and chromosomal organization provide insight into shared whole-genome duplications across the heath family (Ericaceae).</title>
        <authorList>
            <person name="Soza V.L."/>
            <person name="Lindsley D."/>
            <person name="Waalkes A."/>
            <person name="Ramage E."/>
            <person name="Patwardhan R.P."/>
            <person name="Burton J.N."/>
            <person name="Adey A."/>
            <person name="Kumar A."/>
            <person name="Qiu R."/>
            <person name="Shendure J."/>
            <person name="Hall B."/>
        </authorList>
    </citation>
    <scope>NUCLEOTIDE SEQUENCE [LARGE SCALE GENOMIC DNA]</scope>
    <source>
        <strain evidence="13">RSF 1966-606</strain>
    </source>
</reference>
<feature type="compositionally biased region" description="Basic and acidic residues" evidence="10">
    <location>
        <begin position="657"/>
        <end position="671"/>
    </location>
</feature>
<dbReference type="PANTHER" id="PTHR23429:SF4">
    <property type="entry name" value="INACTIVE GLUCOSE-6-PHOSPHATE 1-DEHYDROGENASE 4, CHLOROPLASTIC"/>
    <property type="match status" value="1"/>
</dbReference>
<dbReference type="Pfam" id="PF15699">
    <property type="entry name" value="NPR1_interact"/>
    <property type="match status" value="1"/>
</dbReference>
<evidence type="ECO:0000313" key="14">
    <source>
        <dbReference type="Proteomes" id="UP000428333"/>
    </source>
</evidence>
<dbReference type="GO" id="GO:0050661">
    <property type="term" value="F:NADP binding"/>
    <property type="evidence" value="ECO:0007669"/>
    <property type="project" value="InterPro"/>
</dbReference>
<proteinExistence type="inferred from homology"/>
<dbReference type="UniPathway" id="UPA00115">
    <property type="reaction ID" value="UER00408"/>
</dbReference>
<dbReference type="Pfam" id="PF00479">
    <property type="entry name" value="G6PD_N"/>
    <property type="match status" value="1"/>
</dbReference>
<organism evidence="13 14">
    <name type="scientific">Rhododendron williamsianum</name>
    <dbReference type="NCBI Taxonomy" id="262921"/>
    <lineage>
        <taxon>Eukaryota</taxon>
        <taxon>Viridiplantae</taxon>
        <taxon>Streptophyta</taxon>
        <taxon>Embryophyta</taxon>
        <taxon>Tracheophyta</taxon>
        <taxon>Spermatophyta</taxon>
        <taxon>Magnoliopsida</taxon>
        <taxon>eudicotyledons</taxon>
        <taxon>Gunneridae</taxon>
        <taxon>Pentapetalae</taxon>
        <taxon>asterids</taxon>
        <taxon>Ericales</taxon>
        <taxon>Ericaceae</taxon>
        <taxon>Ericoideae</taxon>
        <taxon>Rhodoreae</taxon>
        <taxon>Rhododendron</taxon>
    </lineage>
</organism>
<keyword evidence="6" id="KW-0539">Nucleus</keyword>
<evidence type="ECO:0000256" key="7">
    <source>
        <dbReference type="ARBA" id="ARBA00023277"/>
    </source>
</evidence>
<dbReference type="NCBIfam" id="TIGR00871">
    <property type="entry name" value="zwf"/>
    <property type="match status" value="1"/>
</dbReference>
<comment type="function">
    <text evidence="8">Catalyzes the rate-limiting step of the oxidative pentose-phosphate pathway, which represents a route for the dissimilation of carbohydrates besides glycolysis. The main function of this enzyme is to provide reducing power (NADPH) and pentose phosphates for fatty acid and nucleic acid synthesis which are involved in membrane synthesis and cell division.</text>
</comment>
<dbReference type="PRINTS" id="PR00079">
    <property type="entry name" value="G6PDHDRGNASE"/>
</dbReference>
<evidence type="ECO:0000256" key="5">
    <source>
        <dbReference type="ARBA" id="ARBA00022857"/>
    </source>
</evidence>
<evidence type="ECO:0000256" key="3">
    <source>
        <dbReference type="ARBA" id="ARBA00009975"/>
    </source>
</evidence>
<gene>
    <name evidence="13" type="ORF">C3L33_21414</name>
</gene>
<evidence type="ECO:0000256" key="10">
    <source>
        <dbReference type="SAM" id="MobiDB-lite"/>
    </source>
</evidence>
<dbReference type="InterPro" id="IPR022674">
    <property type="entry name" value="G6P_DH_NAD-bd"/>
</dbReference>
<evidence type="ECO:0000259" key="11">
    <source>
        <dbReference type="Pfam" id="PF00479"/>
    </source>
</evidence>
<dbReference type="HAMAP" id="MF_00966">
    <property type="entry name" value="G6PD"/>
    <property type="match status" value="1"/>
</dbReference>
<dbReference type="SUPFAM" id="SSF55347">
    <property type="entry name" value="Glyceraldehyde-3-phosphate dehydrogenase-like, C-terminal domain"/>
    <property type="match status" value="1"/>
</dbReference>
<protein>
    <recommendedName>
        <fullName evidence="9">Glucose-6-phosphate 1-dehydrogenase</fullName>
        <ecNumber evidence="9">1.1.1.49</ecNumber>
    </recommendedName>
</protein>
<evidence type="ECO:0000256" key="8">
    <source>
        <dbReference type="ARBA" id="ARBA00046096"/>
    </source>
</evidence>
<feature type="non-terminal residue" evidence="13">
    <location>
        <position position="1"/>
    </location>
</feature>
<name>A0A6A4KTU4_9ERIC</name>
<feature type="domain" description="Glucose-6-phosphate dehydrogenase NAD-binding" evidence="11">
    <location>
        <begin position="153"/>
        <end position="331"/>
    </location>
</feature>
<dbReference type="Pfam" id="PF02781">
    <property type="entry name" value="G6PD_C"/>
    <property type="match status" value="1"/>
</dbReference>
<dbReference type="InterPro" id="IPR001282">
    <property type="entry name" value="G6P_DH"/>
</dbReference>
<comment type="subcellular location">
    <subcellularLocation>
        <location evidence="1">Nucleus</location>
    </subcellularLocation>
</comment>
<dbReference type="GO" id="GO:0005634">
    <property type="term" value="C:nucleus"/>
    <property type="evidence" value="ECO:0007669"/>
    <property type="project" value="UniProtKB-SubCell"/>
</dbReference>
<keyword evidence="5 9" id="KW-0521">NADP</keyword>
<dbReference type="GO" id="GO:0006098">
    <property type="term" value="P:pentose-phosphate shunt"/>
    <property type="evidence" value="ECO:0007669"/>
    <property type="project" value="UniProtKB-UniPathway"/>
</dbReference>
<keyword evidence="14" id="KW-1185">Reference proteome</keyword>
<comment type="caution">
    <text evidence="13">The sequence shown here is derived from an EMBL/GenBank/DDBJ whole genome shotgun (WGS) entry which is preliminary data.</text>
</comment>
<dbReference type="InterPro" id="IPR036291">
    <property type="entry name" value="NAD(P)-bd_dom_sf"/>
</dbReference>
<dbReference type="GO" id="GO:0010112">
    <property type="term" value="P:regulation of systemic acquired resistance"/>
    <property type="evidence" value="ECO:0007669"/>
    <property type="project" value="InterPro"/>
</dbReference>
<evidence type="ECO:0000256" key="1">
    <source>
        <dbReference type="ARBA" id="ARBA00004123"/>
    </source>
</evidence>
<comment type="similarity">
    <text evidence="2">Belongs to the NPR1-interactor family.</text>
</comment>
<comment type="catalytic activity">
    <reaction evidence="9">
        <text>D-glucose 6-phosphate + NADP(+) = 6-phospho-D-glucono-1,5-lactone + NADPH + H(+)</text>
        <dbReference type="Rhea" id="RHEA:15841"/>
        <dbReference type="ChEBI" id="CHEBI:15378"/>
        <dbReference type="ChEBI" id="CHEBI:57783"/>
        <dbReference type="ChEBI" id="CHEBI:57955"/>
        <dbReference type="ChEBI" id="CHEBI:58349"/>
        <dbReference type="ChEBI" id="CHEBI:61548"/>
        <dbReference type="EC" id="1.1.1.49"/>
    </reaction>
</comment>
<sequence>MAAVCCMGGNDFRNAQIQDDDHSECAKSNLSHEQRVSEGASAISLPNEEDKVGLRLSRGTERHKFAAWGNFFTKCSTVNFYWNSNCHGVTFSFSAEGAPKTTPLHRGSSDPNGELNISTRTVASLESPSSLPNIRSSTVAAWKGGAPSLGIAVIGATGELARNKIFPALFALYYSGFLPENVSFFGYSRKNLTDEDLRSMIASTLTCRIDHQQNCGDKMDAFLSRTYYLNGGYDNKEGMSKLHAQMELIEDESKANRIFYLSVPQEALLDVATSLAVNAQTKKGWNRVIIEKPFGFNPVSSHQLTQSLLSSFQEDQLYRIDHLLGRNIIENLTVLRFSNLVFQPLWNRTYVHNIQIILSEDLAVQMRGRYSAEYGIIGDIVQSHILQTIALLAMEPPISLDGEDIRNEKAKVLRSIRKLEPSNVILGQYKASSEDKVHTYSDTLTPTFFAAALFIDNARWDGVPFLIKAGMGLIKHRVEIRIQFRHVPGNLYRDRIGHNSDLATNELILCDVPDEAILVRVNNKIPGLSLQLDASQLNLMYKDKYNAEIPDSYEHLLLDVIDGDNHLFMRSDELAAAWNILSPVLQEIDKKNIAPELDTREMRDRMMGGVNKSHEEKGKRGEGEKPSFQPEDFMEGANHDRQSKGTTQPNLLPGSSKGEDEAKQEDKREGSGSDGLNLKLSL</sequence>
<dbReference type="Proteomes" id="UP000428333">
    <property type="component" value="Linkage Group LG13"/>
</dbReference>
<dbReference type="FunFam" id="3.30.360.10:FF:000018">
    <property type="entry name" value="Glucose-6-phosphate 1-dehydrogenase"/>
    <property type="match status" value="1"/>
</dbReference>
<comment type="similarity">
    <text evidence="3 9">Belongs to the glucose-6-phosphate dehydrogenase family.</text>
</comment>
<dbReference type="EC" id="1.1.1.49" evidence="9"/>
<evidence type="ECO:0000256" key="2">
    <source>
        <dbReference type="ARBA" id="ARBA00009937"/>
    </source>
</evidence>
<feature type="compositionally biased region" description="Basic and acidic residues" evidence="10">
    <location>
        <begin position="596"/>
        <end position="625"/>
    </location>
</feature>
<dbReference type="PANTHER" id="PTHR23429">
    <property type="entry name" value="GLUCOSE-6-PHOSPHATE 1-DEHYDROGENASE G6PD"/>
    <property type="match status" value="1"/>
</dbReference>
<evidence type="ECO:0000259" key="12">
    <source>
        <dbReference type="Pfam" id="PF02781"/>
    </source>
</evidence>
<keyword evidence="7 9" id="KW-0119">Carbohydrate metabolism</keyword>
<dbReference type="GO" id="GO:0004345">
    <property type="term" value="F:glucose-6-phosphate dehydrogenase activity"/>
    <property type="evidence" value="ECO:0007669"/>
    <property type="project" value="UniProtKB-EC"/>
</dbReference>
<dbReference type="OrthoDB" id="60984at2759"/>
<evidence type="ECO:0000313" key="13">
    <source>
        <dbReference type="EMBL" id="KAE9446681.1"/>
    </source>
</evidence>
<feature type="domain" description="Glucose-6-phosphate dehydrogenase C-terminal" evidence="12">
    <location>
        <begin position="334"/>
        <end position="592"/>
    </location>
</feature>
<keyword evidence="4 9" id="KW-0313">Glucose metabolism</keyword>
<keyword evidence="9" id="KW-0560">Oxidoreductase</keyword>
<feature type="region of interest" description="Disordered" evidence="10">
    <location>
        <begin position="596"/>
        <end position="682"/>
    </location>
</feature>